<proteinExistence type="predicted"/>
<evidence type="ECO:0000313" key="2">
    <source>
        <dbReference type="EMBL" id="EPS93966.1"/>
    </source>
</evidence>
<keyword evidence="1" id="KW-1133">Transmembrane helix</keyword>
<dbReference type="AlphaFoldDB" id="S8DK52"/>
<dbReference type="OrthoDB" id="2756378at2759"/>
<name>S8DK52_FOMSC</name>
<sequence length="204" mass="22220">MNPIEELLNNTLGCLYLVGVFSVVLYGCTCGQVLYYVTHYIPGDRAHITALVAFLWVLDTAKTMVDLGCGWNLIVLERGNALSLLYKIPATLPGDYAASVLLATGSFVTGIFAGVQVCVVQLCYMHIPFGSHVKDLRSQNAGRILNALPNSHIAGSLRPACSAAVDIYITVWLCYHLQDAKTPESKYKVTKLFNYAVTRGIVTS</sequence>
<gene>
    <name evidence="2" type="ORF">FOMPIDRAFT_1055488</name>
</gene>
<dbReference type="EMBL" id="KE504249">
    <property type="protein sequence ID" value="EPS93966.1"/>
    <property type="molecule type" value="Genomic_DNA"/>
</dbReference>
<feature type="transmembrane region" description="Helical" evidence="1">
    <location>
        <begin position="96"/>
        <end position="124"/>
    </location>
</feature>
<keyword evidence="1" id="KW-0812">Transmembrane</keyword>
<keyword evidence="1" id="KW-0472">Membrane</keyword>
<dbReference type="Proteomes" id="UP000015241">
    <property type="component" value="Unassembled WGS sequence"/>
</dbReference>
<dbReference type="HOGENOM" id="CLU_1343263_0_0_1"/>
<evidence type="ECO:0000313" key="3">
    <source>
        <dbReference type="Proteomes" id="UP000015241"/>
    </source>
</evidence>
<feature type="transmembrane region" description="Helical" evidence="1">
    <location>
        <begin position="15"/>
        <end position="37"/>
    </location>
</feature>
<protein>
    <submittedName>
        <fullName evidence="2">Uncharacterized protein</fullName>
    </submittedName>
</protein>
<dbReference type="InParanoid" id="S8DK52"/>
<keyword evidence="3" id="KW-1185">Reference proteome</keyword>
<organism evidence="2 3">
    <name type="scientific">Fomitopsis schrenkii</name>
    <name type="common">Brown rot fungus</name>
    <dbReference type="NCBI Taxonomy" id="2126942"/>
    <lineage>
        <taxon>Eukaryota</taxon>
        <taxon>Fungi</taxon>
        <taxon>Dikarya</taxon>
        <taxon>Basidiomycota</taxon>
        <taxon>Agaricomycotina</taxon>
        <taxon>Agaricomycetes</taxon>
        <taxon>Polyporales</taxon>
        <taxon>Fomitopsis</taxon>
    </lineage>
</organism>
<reference evidence="2 3" key="1">
    <citation type="journal article" date="2012" name="Science">
        <title>The Paleozoic origin of enzymatic lignin decomposition reconstructed from 31 fungal genomes.</title>
        <authorList>
            <person name="Floudas D."/>
            <person name="Binder M."/>
            <person name="Riley R."/>
            <person name="Barry K."/>
            <person name="Blanchette R.A."/>
            <person name="Henrissat B."/>
            <person name="Martinez A.T."/>
            <person name="Otillar R."/>
            <person name="Spatafora J.W."/>
            <person name="Yadav J.S."/>
            <person name="Aerts A."/>
            <person name="Benoit I."/>
            <person name="Boyd A."/>
            <person name="Carlson A."/>
            <person name="Copeland A."/>
            <person name="Coutinho P.M."/>
            <person name="de Vries R.P."/>
            <person name="Ferreira P."/>
            <person name="Findley K."/>
            <person name="Foster B."/>
            <person name="Gaskell J."/>
            <person name="Glotzer D."/>
            <person name="Gorecki P."/>
            <person name="Heitman J."/>
            <person name="Hesse C."/>
            <person name="Hori C."/>
            <person name="Igarashi K."/>
            <person name="Jurgens J.A."/>
            <person name="Kallen N."/>
            <person name="Kersten P."/>
            <person name="Kohler A."/>
            <person name="Kuees U."/>
            <person name="Kumar T.K.A."/>
            <person name="Kuo A."/>
            <person name="LaButti K."/>
            <person name="Larrondo L.F."/>
            <person name="Lindquist E."/>
            <person name="Ling A."/>
            <person name="Lombard V."/>
            <person name="Lucas S."/>
            <person name="Lundell T."/>
            <person name="Martin R."/>
            <person name="McLaughlin D.J."/>
            <person name="Morgenstern I."/>
            <person name="Morin E."/>
            <person name="Murat C."/>
            <person name="Nagy L.G."/>
            <person name="Nolan M."/>
            <person name="Ohm R.A."/>
            <person name="Patyshakuliyeva A."/>
            <person name="Rokas A."/>
            <person name="Ruiz-Duenas F.J."/>
            <person name="Sabat G."/>
            <person name="Salamov A."/>
            <person name="Samejima M."/>
            <person name="Schmutz J."/>
            <person name="Slot J.C."/>
            <person name="St John F."/>
            <person name="Stenlid J."/>
            <person name="Sun H."/>
            <person name="Sun S."/>
            <person name="Syed K."/>
            <person name="Tsang A."/>
            <person name="Wiebenga A."/>
            <person name="Young D."/>
            <person name="Pisabarro A."/>
            <person name="Eastwood D.C."/>
            <person name="Martin F."/>
            <person name="Cullen D."/>
            <person name="Grigoriev I.V."/>
            <person name="Hibbett D.S."/>
        </authorList>
    </citation>
    <scope>NUCLEOTIDE SEQUENCE</scope>
    <source>
        <strain evidence="3">FP-58527</strain>
    </source>
</reference>
<evidence type="ECO:0000256" key="1">
    <source>
        <dbReference type="SAM" id="Phobius"/>
    </source>
</evidence>
<accession>S8DK52</accession>